<dbReference type="InterPro" id="IPR019302">
    <property type="entry name" value="CAP12/PCTIR_TIR_dom"/>
</dbReference>
<dbReference type="AlphaFoldDB" id="A0A848M7D3"/>
<sequence>MSHLKFSTKPFTLIYLWNNLKYIVKGSNGVPKTTTKPNLFIGSSREAIRYARAVHEQLRRSVQVTPWYGGTFGANMYTMEALERQLVQSDFGVFIFSPDDVALIRGKPVFITRDNTLFEMGLFWGRLGRSRVFCIIPMQVEPDGRVIEDIEVQEYHLLTDLQGLTLLEYELRSDGDDKSAVDVACGHILRAVEALSFFDHPDDLLQQKEWDLRRKQSVLHFFWEYNRNVHVSDQAEKYYALSEAVRNSLIPPVRGEYRVTGAAFWKKRGNEGLAQIGGNVGKGRFFSFQDDVPSEHTESRQSIYVLDVYRSGKWAFYHQQEVADVYVFCYPLGENDVLSVHFTGHVTLSEVELAEVVEHNRELLRTIRHLVGGDVL</sequence>
<keyword evidence="3" id="KW-1185">Reference proteome</keyword>
<proteinExistence type="predicted"/>
<gene>
    <name evidence="2" type="ORF">HII30_10105</name>
</gene>
<name>A0A848M7D3_PAELE</name>
<dbReference type="GO" id="GO:0050135">
    <property type="term" value="F:NADP+ nucleosidase activity"/>
    <property type="evidence" value="ECO:0007669"/>
    <property type="project" value="InterPro"/>
</dbReference>
<dbReference type="EMBL" id="JABBPN010000007">
    <property type="protein sequence ID" value="NMO96121.1"/>
    <property type="molecule type" value="Genomic_DNA"/>
</dbReference>
<accession>A0A848M7D3</accession>
<protein>
    <submittedName>
        <fullName evidence="2">Nucleotide-binding protein</fullName>
    </submittedName>
</protein>
<evidence type="ECO:0000313" key="2">
    <source>
        <dbReference type="EMBL" id="NMO96121.1"/>
    </source>
</evidence>
<evidence type="ECO:0000259" key="1">
    <source>
        <dbReference type="Pfam" id="PF10137"/>
    </source>
</evidence>
<evidence type="ECO:0000313" key="3">
    <source>
        <dbReference type="Proteomes" id="UP000565468"/>
    </source>
</evidence>
<comment type="caution">
    <text evidence="2">The sequence shown here is derived from an EMBL/GenBank/DDBJ whole genome shotgun (WGS) entry which is preliminary data.</text>
</comment>
<reference evidence="2 3" key="1">
    <citation type="submission" date="2020-04" db="EMBL/GenBank/DDBJ databases">
        <title>Paenibacillus algicola sp. nov., a novel marine bacterium producing alginate lyase.</title>
        <authorList>
            <person name="Huang H."/>
        </authorList>
    </citation>
    <scope>NUCLEOTIDE SEQUENCE [LARGE SCALE GENOMIC DNA]</scope>
    <source>
        <strain evidence="2 3">L7-75</strain>
    </source>
</reference>
<dbReference type="Proteomes" id="UP000565468">
    <property type="component" value="Unassembled WGS sequence"/>
</dbReference>
<organism evidence="2 3">
    <name type="scientific">Paenibacillus lemnae</name>
    <dbReference type="NCBI Taxonomy" id="1330551"/>
    <lineage>
        <taxon>Bacteria</taxon>
        <taxon>Bacillati</taxon>
        <taxon>Bacillota</taxon>
        <taxon>Bacilli</taxon>
        <taxon>Bacillales</taxon>
        <taxon>Paenibacillaceae</taxon>
        <taxon>Paenibacillus</taxon>
    </lineage>
</organism>
<feature type="domain" description="CD-NTase-associated protein 12/Pycsar effector protein TIR" evidence="1">
    <location>
        <begin position="39"/>
        <end position="169"/>
    </location>
</feature>
<dbReference type="Pfam" id="PF10137">
    <property type="entry name" value="CAP12-PCTIR_TIR"/>
    <property type="match status" value="1"/>
</dbReference>